<protein>
    <recommendedName>
        <fullName evidence="4 12">Cell division protein FtsX</fullName>
    </recommendedName>
</protein>
<evidence type="ECO:0000313" key="16">
    <source>
        <dbReference type="EMBL" id="SPD75060.1"/>
    </source>
</evidence>
<dbReference type="Pfam" id="PF18075">
    <property type="entry name" value="FtsX_ECD"/>
    <property type="match status" value="1"/>
</dbReference>
<accession>A0A445MZY2</accession>
<feature type="domain" description="ABC3 transporter permease C-terminal" evidence="14">
    <location>
        <begin position="178"/>
        <end position="296"/>
    </location>
</feature>
<dbReference type="Gene3D" id="3.30.70.3040">
    <property type="match status" value="1"/>
</dbReference>
<evidence type="ECO:0000259" key="14">
    <source>
        <dbReference type="Pfam" id="PF02687"/>
    </source>
</evidence>
<evidence type="ECO:0000256" key="2">
    <source>
        <dbReference type="ARBA" id="ARBA00007379"/>
    </source>
</evidence>
<reference evidence="16" key="1">
    <citation type="submission" date="2018-01" db="EMBL/GenBank/DDBJ databases">
        <authorList>
            <person name="Regsiter A."/>
            <person name="William W."/>
        </authorList>
    </citation>
    <scope>NUCLEOTIDE SEQUENCE</scope>
    <source>
        <strain evidence="16">TRIP AH-1</strain>
    </source>
</reference>
<dbReference type="InterPro" id="IPR058204">
    <property type="entry name" value="FtsX_firmicutes-type"/>
</dbReference>
<dbReference type="InterPro" id="IPR003838">
    <property type="entry name" value="ABC3_permease_C"/>
</dbReference>
<evidence type="ECO:0000256" key="6">
    <source>
        <dbReference type="ARBA" id="ARBA00022519"/>
    </source>
</evidence>
<feature type="transmembrane region" description="Helical" evidence="13">
    <location>
        <begin position="228"/>
        <end position="249"/>
    </location>
</feature>
<name>A0A445MZY2_9BACT</name>
<dbReference type="EMBL" id="OJIN01000184">
    <property type="protein sequence ID" value="SPD75060.1"/>
    <property type="molecule type" value="Genomic_DNA"/>
</dbReference>
<keyword evidence="6" id="KW-0997">Cell inner membrane</keyword>
<evidence type="ECO:0000256" key="9">
    <source>
        <dbReference type="ARBA" id="ARBA00022989"/>
    </source>
</evidence>
<keyword evidence="8 13" id="KW-0812">Transmembrane</keyword>
<dbReference type="PANTHER" id="PTHR47755:SF1">
    <property type="entry name" value="CELL DIVISION PROTEIN FTSX"/>
    <property type="match status" value="1"/>
</dbReference>
<comment type="subcellular location">
    <subcellularLocation>
        <location evidence="1">Cell inner membrane</location>
        <topology evidence="1">Multi-pass membrane protein</topology>
    </subcellularLocation>
</comment>
<evidence type="ECO:0000256" key="3">
    <source>
        <dbReference type="ARBA" id="ARBA00011160"/>
    </source>
</evidence>
<proteinExistence type="inferred from homology"/>
<dbReference type="PIRSF" id="PIRSF003097">
    <property type="entry name" value="FtsX"/>
    <property type="match status" value="1"/>
</dbReference>
<evidence type="ECO:0000256" key="13">
    <source>
        <dbReference type="SAM" id="Phobius"/>
    </source>
</evidence>
<dbReference type="Pfam" id="PF02687">
    <property type="entry name" value="FtsX"/>
    <property type="match status" value="1"/>
</dbReference>
<keyword evidence="10 12" id="KW-0472">Membrane</keyword>
<evidence type="ECO:0000256" key="4">
    <source>
        <dbReference type="ARBA" id="ARBA00021907"/>
    </source>
</evidence>
<evidence type="ECO:0000256" key="8">
    <source>
        <dbReference type="ARBA" id="ARBA00022692"/>
    </source>
</evidence>
<comment type="subunit">
    <text evidence="3">Forms a membrane-associated complex with FtsE.</text>
</comment>
<gene>
    <name evidence="16" type="ORF">PITCH_A420020</name>
</gene>
<evidence type="ECO:0000256" key="10">
    <source>
        <dbReference type="ARBA" id="ARBA00023136"/>
    </source>
</evidence>
<evidence type="ECO:0000256" key="1">
    <source>
        <dbReference type="ARBA" id="ARBA00004429"/>
    </source>
</evidence>
<evidence type="ECO:0000256" key="12">
    <source>
        <dbReference type="PIRNR" id="PIRNR003097"/>
    </source>
</evidence>
<evidence type="ECO:0000259" key="15">
    <source>
        <dbReference type="Pfam" id="PF18075"/>
    </source>
</evidence>
<dbReference type="InterPro" id="IPR047590">
    <property type="entry name" value="FtsX_proteobact-type"/>
</dbReference>
<dbReference type="NCBIfam" id="NF038347">
    <property type="entry name" value="FtsX_Gpos"/>
    <property type="match status" value="1"/>
</dbReference>
<dbReference type="AlphaFoldDB" id="A0A445MZY2"/>
<dbReference type="InterPro" id="IPR040690">
    <property type="entry name" value="FtsX_ECD"/>
</dbReference>
<organism evidence="16">
    <name type="scientific">uncultured Desulfobacterium sp</name>
    <dbReference type="NCBI Taxonomy" id="201089"/>
    <lineage>
        <taxon>Bacteria</taxon>
        <taxon>Pseudomonadati</taxon>
        <taxon>Thermodesulfobacteriota</taxon>
        <taxon>Desulfobacteria</taxon>
        <taxon>Desulfobacterales</taxon>
        <taxon>Desulfobacteriaceae</taxon>
        <taxon>Desulfobacterium</taxon>
        <taxon>environmental samples</taxon>
    </lineage>
</organism>
<feature type="transmembrane region" description="Helical" evidence="13">
    <location>
        <begin position="21"/>
        <end position="46"/>
    </location>
</feature>
<dbReference type="NCBIfam" id="TIGR00439">
    <property type="entry name" value="FtsX_Gneg"/>
    <property type="match status" value="1"/>
</dbReference>
<comment type="similarity">
    <text evidence="2 12">Belongs to the ABC-4 integral membrane protein family. FtsX subfamily.</text>
</comment>
<keyword evidence="11 12" id="KW-0131">Cell cycle</keyword>
<evidence type="ECO:0000256" key="11">
    <source>
        <dbReference type="ARBA" id="ARBA00023306"/>
    </source>
</evidence>
<dbReference type="GO" id="GO:0005886">
    <property type="term" value="C:plasma membrane"/>
    <property type="evidence" value="ECO:0007669"/>
    <property type="project" value="UniProtKB-SubCell"/>
</dbReference>
<dbReference type="GO" id="GO:0051301">
    <property type="term" value="P:cell division"/>
    <property type="evidence" value="ECO:0007669"/>
    <property type="project" value="UniProtKB-KW"/>
</dbReference>
<evidence type="ECO:0000256" key="7">
    <source>
        <dbReference type="ARBA" id="ARBA00022618"/>
    </source>
</evidence>
<feature type="transmembrane region" description="Helical" evidence="13">
    <location>
        <begin position="269"/>
        <end position="291"/>
    </location>
</feature>
<feature type="domain" description="FtsX extracellular" evidence="15">
    <location>
        <begin position="59"/>
        <end position="155"/>
    </location>
</feature>
<keyword evidence="9 13" id="KW-1133">Transmembrane helix</keyword>
<dbReference type="PANTHER" id="PTHR47755">
    <property type="entry name" value="CELL DIVISION PROTEIN FTSX"/>
    <property type="match status" value="1"/>
</dbReference>
<keyword evidence="5 12" id="KW-1003">Cell membrane</keyword>
<keyword evidence="7 12" id="KW-0132">Cell division</keyword>
<evidence type="ECO:0000256" key="5">
    <source>
        <dbReference type="ARBA" id="ARBA00022475"/>
    </source>
</evidence>
<dbReference type="InterPro" id="IPR004513">
    <property type="entry name" value="FtsX"/>
</dbReference>
<sequence>MKSRLWAYLLKQALLNITDNRMLHLISIGTMVVSLSIFGSFLFLFVNINTWIQGWGHKVSISVYIKDGVDEATKNKISSALRSFPNAEIRRFISKEDALKDLKNALGSESGLLDSLSRNPLPASFEMVFDQIEPNQSDPEKIKEEIEKIDGVDEVQYSGEWLKQFEDLMDMVRIAGFIIGGLLCLGVIFIVSNTIRLTIYSRRQEIEIKKLVGATDWFVKTPFLLEGIFQGLFSGAISVLILFSGYLLICTNKLKLLGIVGLDLVFLPYDYLLLLFVISIALGLTGSFIAVSRFISSDHLFTI</sequence>
<feature type="transmembrane region" description="Helical" evidence="13">
    <location>
        <begin position="174"/>
        <end position="195"/>
    </location>
</feature>